<name>A0A1I9G556_BRUMA</name>
<organism evidence="2">
    <name type="scientific">Brugia malayi</name>
    <name type="common">Filarial nematode worm</name>
    <dbReference type="NCBI Taxonomy" id="6279"/>
    <lineage>
        <taxon>Eukaryota</taxon>
        <taxon>Metazoa</taxon>
        <taxon>Ecdysozoa</taxon>
        <taxon>Nematoda</taxon>
        <taxon>Chromadorea</taxon>
        <taxon>Rhabditida</taxon>
        <taxon>Spirurina</taxon>
        <taxon>Spiruromorpha</taxon>
        <taxon>Filarioidea</taxon>
        <taxon>Onchocercidae</taxon>
        <taxon>Brugia</taxon>
    </lineage>
</organism>
<sequence>MDRAGEEPRNHDQLLRRLRIDTHERTDRQADGETDVQYVCQHHMCVLGRVSISAVVCASLNELQCNASPSSDDMMV</sequence>
<protein>
    <submittedName>
        <fullName evidence="2">Bm10986</fullName>
    </submittedName>
</protein>
<dbReference type="AlphaFoldDB" id="A0A1I9G556"/>
<reference evidence="2" key="1">
    <citation type="journal article" date="2007" name="Science">
        <title>Draft genome of the filarial nematode parasite Brugia malayi.</title>
        <authorList>
            <person name="Ghedin E."/>
            <person name="Wang S."/>
            <person name="Spiro D."/>
            <person name="Caler E."/>
            <person name="Zhao Q."/>
            <person name="Crabtree J."/>
            <person name="Allen J.E."/>
            <person name="Delcher A.L."/>
            <person name="Guiliano D.B."/>
            <person name="Miranda-Saavedra D."/>
            <person name="Angiuoli S.V."/>
            <person name="Creasy T."/>
            <person name="Amedeo P."/>
            <person name="Haas B."/>
            <person name="El-Sayed N.M."/>
            <person name="Wortman J.R."/>
            <person name="Feldblyum T."/>
            <person name="Tallon L."/>
            <person name="Schatz M."/>
            <person name="Shumway M."/>
            <person name="Koo H."/>
            <person name="Salzberg S.L."/>
            <person name="Schobel S."/>
            <person name="Pertea M."/>
            <person name="Pop M."/>
            <person name="White O."/>
            <person name="Barton G.J."/>
            <person name="Carlow C.K."/>
            <person name="Crawford M.J."/>
            <person name="Daub J."/>
            <person name="Dimmic M.W."/>
            <person name="Estes C.F."/>
            <person name="Foster J.M."/>
            <person name="Ganatra M."/>
            <person name="Gregory W.F."/>
            <person name="Johnson N.M."/>
            <person name="Jin J."/>
            <person name="Komuniecki R."/>
            <person name="Korf I."/>
            <person name="Kumar S."/>
            <person name="Laney S."/>
            <person name="Li B.W."/>
            <person name="Li W."/>
            <person name="Lindblom T.H."/>
            <person name="Lustigman S."/>
            <person name="Ma D."/>
            <person name="Maina C.V."/>
            <person name="Martin D.M."/>
            <person name="McCarter J.P."/>
            <person name="McReynolds L."/>
            <person name="Mitreva M."/>
            <person name="Nutman T.B."/>
            <person name="Parkinson J."/>
            <person name="Peregrin-Alvarez J.M."/>
            <person name="Poole C."/>
            <person name="Ren Q."/>
            <person name="Saunders L."/>
            <person name="Sluder A.E."/>
            <person name="Smith K."/>
            <person name="Stanke M."/>
            <person name="Unnasch T.R."/>
            <person name="Ware J."/>
            <person name="Wei A.D."/>
            <person name="Weil G."/>
            <person name="Williams D.J."/>
            <person name="Zhang Y."/>
            <person name="Williams S.A."/>
            <person name="Fraser-Liggett C."/>
            <person name="Slatko B."/>
            <person name="Blaxter M.L."/>
            <person name="Scott A.L."/>
        </authorList>
    </citation>
    <scope>NUCLEOTIDE SEQUENCE</scope>
    <source>
        <strain evidence="2">FR3</strain>
    </source>
</reference>
<feature type="region of interest" description="Disordered" evidence="1">
    <location>
        <begin position="1"/>
        <end position="32"/>
    </location>
</feature>
<feature type="compositionally biased region" description="Basic and acidic residues" evidence="1">
    <location>
        <begin position="1"/>
        <end position="31"/>
    </location>
</feature>
<evidence type="ECO:0000313" key="2">
    <source>
        <dbReference type="EMBL" id="CDQ00795.1"/>
    </source>
</evidence>
<accession>A0A1I9G556</accession>
<gene>
    <name evidence="2" type="primary">Bm10986</name>
    <name evidence="2" type="ORF">BM_Bm10986</name>
</gene>
<dbReference type="EMBL" id="LN857014">
    <property type="protein sequence ID" value="CDQ00795.1"/>
    <property type="molecule type" value="Genomic_DNA"/>
</dbReference>
<reference evidence="2" key="2">
    <citation type="submission" date="2012-12" db="EMBL/GenBank/DDBJ databases">
        <authorList>
            <consortium name="WormBase Consortium"/>
            <person name="Ghedin E."/>
            <person name="Paulini M."/>
        </authorList>
    </citation>
    <scope>NUCLEOTIDE SEQUENCE</scope>
    <source>
        <strain evidence="2">FR3</strain>
    </source>
</reference>
<proteinExistence type="predicted"/>
<evidence type="ECO:0000256" key="1">
    <source>
        <dbReference type="SAM" id="MobiDB-lite"/>
    </source>
</evidence>